<dbReference type="PANTHER" id="PTHR13812">
    <property type="entry name" value="KETIMINE REDUCTASE MU-CRYSTALLIN"/>
    <property type="match status" value="1"/>
</dbReference>
<sequence>MRIIQDSTIQKFYTMKDALRDVEQMLLRINKGQSVNPHRTVIDVKKKSGSVLYMPSSNGDEMAAVKIVSIFPENPGSGLPTTQGAILLTELRSGRHVGLVAGSYLTRLRTGALSALSAKHLARPDSRVLTVIGTGAMAFEQVVGLVEVLPIDEIILVNRTPEKAVAFAERLMQFGVRAKIVVETDVRKAVEQADVVCCATRSTEDVFEADMVKPGTHIIGVGSYLPEMREIPVELIPQVDALYVDDLDGVRVEAGELIAAQEAGTWSFEQVTGTLDQLVVEGFERDPDAITVFKCVGAAHFDLAVAKGVYEKAVVEDIGEEVAF</sequence>
<accession>A0A264W464</accession>
<keyword evidence="2" id="KW-1185">Reference proteome</keyword>
<dbReference type="SUPFAM" id="SSF51735">
    <property type="entry name" value="NAD(P)-binding Rossmann-fold domains"/>
    <property type="match status" value="1"/>
</dbReference>
<evidence type="ECO:0000313" key="1">
    <source>
        <dbReference type="EMBL" id="OZS78369.1"/>
    </source>
</evidence>
<name>A0A264W464_9BACL</name>
<dbReference type="RefSeq" id="WP_094942389.1">
    <property type="nucleotide sequence ID" value="NZ_NOKQ01000196.1"/>
</dbReference>
<dbReference type="PANTHER" id="PTHR13812:SF19">
    <property type="entry name" value="KETIMINE REDUCTASE MU-CRYSTALLIN"/>
    <property type="match status" value="1"/>
</dbReference>
<organism evidence="1 2">
    <name type="scientific">Tetzosporium hominis</name>
    <dbReference type="NCBI Taxonomy" id="2020506"/>
    <lineage>
        <taxon>Bacteria</taxon>
        <taxon>Bacillati</taxon>
        <taxon>Bacillota</taxon>
        <taxon>Bacilli</taxon>
        <taxon>Bacillales</taxon>
        <taxon>Caryophanaceae</taxon>
        <taxon>Tetzosporium</taxon>
    </lineage>
</organism>
<comment type="caution">
    <text evidence="1">The sequence shown here is derived from an EMBL/GenBank/DDBJ whole genome shotgun (WGS) entry which is preliminary data.</text>
</comment>
<gene>
    <name evidence="1" type="ORF">CF394_06320</name>
</gene>
<protein>
    <submittedName>
        <fullName evidence="1">Ornithine cyclodeaminase</fullName>
    </submittedName>
</protein>
<dbReference type="Proteomes" id="UP000217065">
    <property type="component" value="Unassembled WGS sequence"/>
</dbReference>
<dbReference type="Gene3D" id="3.30.1780.10">
    <property type="entry name" value="ornithine cyclodeaminase, domain 1"/>
    <property type="match status" value="1"/>
</dbReference>
<dbReference type="OrthoDB" id="9792005at2"/>
<dbReference type="InterPro" id="IPR003462">
    <property type="entry name" value="ODC_Mu_crystall"/>
</dbReference>
<dbReference type="Gene3D" id="3.40.50.720">
    <property type="entry name" value="NAD(P)-binding Rossmann-like Domain"/>
    <property type="match status" value="1"/>
</dbReference>
<dbReference type="InterPro" id="IPR023401">
    <property type="entry name" value="ODC_N"/>
</dbReference>
<reference evidence="1 2" key="1">
    <citation type="submission" date="2017-07" db="EMBL/GenBank/DDBJ databases">
        <title>Tetzosporium hominis gen.nov. sp.nov.</title>
        <authorList>
            <person name="Tetz G."/>
            <person name="Tetz V."/>
        </authorList>
    </citation>
    <scope>NUCLEOTIDE SEQUENCE [LARGE SCALE GENOMIC DNA]</scope>
    <source>
        <strain evidence="1 2">VT-49</strain>
    </source>
</reference>
<dbReference type="EMBL" id="NOKQ01000196">
    <property type="protein sequence ID" value="OZS78369.1"/>
    <property type="molecule type" value="Genomic_DNA"/>
</dbReference>
<dbReference type="AlphaFoldDB" id="A0A264W464"/>
<dbReference type="InterPro" id="IPR036291">
    <property type="entry name" value="NAD(P)-bd_dom_sf"/>
</dbReference>
<proteinExistence type="predicted"/>
<dbReference type="GO" id="GO:0005737">
    <property type="term" value="C:cytoplasm"/>
    <property type="evidence" value="ECO:0007669"/>
    <property type="project" value="TreeGrafter"/>
</dbReference>
<dbReference type="Pfam" id="PF02423">
    <property type="entry name" value="OCD_Mu_crystall"/>
    <property type="match status" value="1"/>
</dbReference>
<evidence type="ECO:0000313" key="2">
    <source>
        <dbReference type="Proteomes" id="UP000217065"/>
    </source>
</evidence>
<dbReference type="PIRSF" id="PIRSF001439">
    <property type="entry name" value="CryM"/>
    <property type="match status" value="1"/>
</dbReference>